<evidence type="ECO:0000313" key="7">
    <source>
        <dbReference type="EMBL" id="GAG71091.1"/>
    </source>
</evidence>
<dbReference type="PROSITE" id="PS01311">
    <property type="entry name" value="LGT"/>
    <property type="match status" value="1"/>
</dbReference>
<evidence type="ECO:0000256" key="2">
    <source>
        <dbReference type="ARBA" id="ARBA00022679"/>
    </source>
</evidence>
<evidence type="ECO:0000256" key="3">
    <source>
        <dbReference type="ARBA" id="ARBA00022692"/>
    </source>
</evidence>
<feature type="non-terminal residue" evidence="7">
    <location>
        <position position="1"/>
    </location>
</feature>
<evidence type="ECO:0000256" key="5">
    <source>
        <dbReference type="ARBA" id="ARBA00023136"/>
    </source>
</evidence>
<organism evidence="7">
    <name type="scientific">marine sediment metagenome</name>
    <dbReference type="NCBI Taxonomy" id="412755"/>
    <lineage>
        <taxon>unclassified sequences</taxon>
        <taxon>metagenomes</taxon>
        <taxon>ecological metagenomes</taxon>
    </lineage>
</organism>
<dbReference type="AlphaFoldDB" id="X1BGC4"/>
<keyword evidence="5 6" id="KW-0472">Membrane</keyword>
<dbReference type="GO" id="GO:0008961">
    <property type="term" value="F:phosphatidylglycerol-prolipoprotein diacylglyceryl transferase activity"/>
    <property type="evidence" value="ECO:0007669"/>
    <property type="project" value="InterPro"/>
</dbReference>
<reference evidence="7" key="1">
    <citation type="journal article" date="2014" name="Front. Microbiol.">
        <title>High frequency of phylogenetically diverse reductive dehalogenase-homologous genes in deep subseafloor sedimentary metagenomes.</title>
        <authorList>
            <person name="Kawai M."/>
            <person name="Futagami T."/>
            <person name="Toyoda A."/>
            <person name="Takaki Y."/>
            <person name="Nishi S."/>
            <person name="Hori S."/>
            <person name="Arai W."/>
            <person name="Tsubouchi T."/>
            <person name="Morono Y."/>
            <person name="Uchiyama I."/>
            <person name="Ito T."/>
            <person name="Fujiyama A."/>
            <person name="Inagaki F."/>
            <person name="Takami H."/>
        </authorList>
    </citation>
    <scope>NUCLEOTIDE SEQUENCE</scope>
    <source>
        <strain evidence="7">Expedition CK06-06</strain>
    </source>
</reference>
<dbReference type="GO" id="GO:0005886">
    <property type="term" value="C:plasma membrane"/>
    <property type="evidence" value="ECO:0007669"/>
    <property type="project" value="InterPro"/>
</dbReference>
<keyword evidence="1" id="KW-1003">Cell membrane</keyword>
<keyword evidence="3 6" id="KW-0812">Transmembrane</keyword>
<dbReference type="PANTHER" id="PTHR30589">
    <property type="entry name" value="PROLIPOPROTEIN DIACYLGLYCERYL TRANSFERASE"/>
    <property type="match status" value="1"/>
</dbReference>
<keyword evidence="4 6" id="KW-1133">Transmembrane helix</keyword>
<dbReference type="NCBIfam" id="TIGR00544">
    <property type="entry name" value="lgt"/>
    <property type="match status" value="1"/>
</dbReference>
<evidence type="ECO:0008006" key="8">
    <source>
        <dbReference type="Google" id="ProtNLM"/>
    </source>
</evidence>
<feature type="transmembrane region" description="Helical" evidence="6">
    <location>
        <begin position="6"/>
        <end position="24"/>
    </location>
</feature>
<proteinExistence type="predicted"/>
<name>X1BGC4_9ZZZZ</name>
<gene>
    <name evidence="7" type="ORF">S01H4_01797</name>
</gene>
<feature type="transmembrane region" description="Helical" evidence="6">
    <location>
        <begin position="152"/>
        <end position="173"/>
    </location>
</feature>
<dbReference type="InterPro" id="IPR001640">
    <property type="entry name" value="Lgt"/>
</dbReference>
<evidence type="ECO:0000256" key="6">
    <source>
        <dbReference type="SAM" id="Phobius"/>
    </source>
</evidence>
<sequence>WYGIITALSLVIGFTVAYFIARYRGRREEEILNFAPFAVISSILFARLVHVIVNWSYYSAHPIYIFVFRRGGLAIHGVILGGVLALIIFCKIRKLDFWLWADIAAAGLILGQAIGRWGNFFNQEAFGRPANLPWAIYINPANRPYDYASYEYFHPAFLYESIANLLLFALIMLMHRFYRNKQEPGVEHREKEMPVALQ</sequence>
<keyword evidence="2" id="KW-0808">Transferase</keyword>
<feature type="transmembrane region" description="Helical" evidence="6">
    <location>
        <begin position="73"/>
        <end position="90"/>
    </location>
</feature>
<comment type="caution">
    <text evidence="7">The sequence shown here is derived from an EMBL/GenBank/DDBJ whole genome shotgun (WGS) entry which is preliminary data.</text>
</comment>
<feature type="transmembrane region" description="Helical" evidence="6">
    <location>
        <begin position="31"/>
        <end position="53"/>
    </location>
</feature>
<dbReference type="GO" id="GO:0042158">
    <property type="term" value="P:lipoprotein biosynthetic process"/>
    <property type="evidence" value="ECO:0007669"/>
    <property type="project" value="InterPro"/>
</dbReference>
<feature type="transmembrane region" description="Helical" evidence="6">
    <location>
        <begin position="97"/>
        <end position="115"/>
    </location>
</feature>
<accession>X1BGC4</accession>
<evidence type="ECO:0000256" key="4">
    <source>
        <dbReference type="ARBA" id="ARBA00022989"/>
    </source>
</evidence>
<dbReference type="Pfam" id="PF01790">
    <property type="entry name" value="LGT"/>
    <property type="match status" value="1"/>
</dbReference>
<protein>
    <recommendedName>
        <fullName evidence="8">Prolipoprotein diacylglyceryl transferase</fullName>
    </recommendedName>
</protein>
<evidence type="ECO:0000256" key="1">
    <source>
        <dbReference type="ARBA" id="ARBA00022475"/>
    </source>
</evidence>
<dbReference type="PANTHER" id="PTHR30589:SF0">
    <property type="entry name" value="PHOSPHATIDYLGLYCEROL--PROLIPOPROTEIN DIACYLGLYCERYL TRANSFERASE"/>
    <property type="match status" value="1"/>
</dbReference>
<dbReference type="EMBL" id="BART01000354">
    <property type="protein sequence ID" value="GAG71091.1"/>
    <property type="molecule type" value="Genomic_DNA"/>
</dbReference>